<dbReference type="Proteomes" id="UP001321473">
    <property type="component" value="Unassembled WGS sequence"/>
</dbReference>
<feature type="chain" id="PRO_5042863429" description="Secreted protein" evidence="2">
    <location>
        <begin position="20"/>
        <end position="122"/>
    </location>
</feature>
<keyword evidence="4" id="KW-1185">Reference proteome</keyword>
<dbReference type="EMBL" id="JARKHS020007905">
    <property type="protein sequence ID" value="KAK8781198.1"/>
    <property type="molecule type" value="Genomic_DNA"/>
</dbReference>
<proteinExistence type="predicted"/>
<name>A0AAQ4F3B7_AMBAM</name>
<reference evidence="3 4" key="1">
    <citation type="journal article" date="2023" name="Arcadia Sci">
        <title>De novo assembly of a long-read Amblyomma americanum tick genome.</title>
        <authorList>
            <person name="Chou S."/>
            <person name="Poskanzer K.E."/>
            <person name="Rollins M."/>
            <person name="Thuy-Boun P.S."/>
        </authorList>
    </citation>
    <scope>NUCLEOTIDE SEQUENCE [LARGE SCALE GENOMIC DNA]</scope>
    <source>
        <strain evidence="3">F_SG_1</strain>
        <tissue evidence="3">Salivary glands</tissue>
    </source>
</reference>
<evidence type="ECO:0000313" key="4">
    <source>
        <dbReference type="Proteomes" id="UP001321473"/>
    </source>
</evidence>
<comment type="caution">
    <text evidence="3">The sequence shown here is derived from an EMBL/GenBank/DDBJ whole genome shotgun (WGS) entry which is preliminary data.</text>
</comment>
<gene>
    <name evidence="3" type="ORF">V5799_017462</name>
</gene>
<evidence type="ECO:0008006" key="5">
    <source>
        <dbReference type="Google" id="ProtNLM"/>
    </source>
</evidence>
<accession>A0AAQ4F3B7</accession>
<organism evidence="3 4">
    <name type="scientific">Amblyomma americanum</name>
    <name type="common">Lone star tick</name>
    <dbReference type="NCBI Taxonomy" id="6943"/>
    <lineage>
        <taxon>Eukaryota</taxon>
        <taxon>Metazoa</taxon>
        <taxon>Ecdysozoa</taxon>
        <taxon>Arthropoda</taxon>
        <taxon>Chelicerata</taxon>
        <taxon>Arachnida</taxon>
        <taxon>Acari</taxon>
        <taxon>Parasitiformes</taxon>
        <taxon>Ixodida</taxon>
        <taxon>Ixodoidea</taxon>
        <taxon>Ixodidae</taxon>
        <taxon>Amblyomminae</taxon>
        <taxon>Amblyomma</taxon>
    </lineage>
</organism>
<sequence length="122" mass="11768">MKALVVALALAALVSLAFAAKKVARSGPSSSPSSGSSSGSSSGLSSGSSSGPSYTLLPIVYGLSGVGNSVLLLSGSPGGAKKGVTSPLFVVSTVHHVTKLHEGGVILAHSGLGGDYGVLKYG</sequence>
<feature type="region of interest" description="Disordered" evidence="1">
    <location>
        <begin position="25"/>
        <end position="51"/>
    </location>
</feature>
<evidence type="ECO:0000256" key="1">
    <source>
        <dbReference type="SAM" id="MobiDB-lite"/>
    </source>
</evidence>
<feature type="signal peptide" evidence="2">
    <location>
        <begin position="1"/>
        <end position="19"/>
    </location>
</feature>
<dbReference type="AlphaFoldDB" id="A0AAQ4F3B7"/>
<evidence type="ECO:0000313" key="3">
    <source>
        <dbReference type="EMBL" id="KAK8781198.1"/>
    </source>
</evidence>
<evidence type="ECO:0000256" key="2">
    <source>
        <dbReference type="SAM" id="SignalP"/>
    </source>
</evidence>
<protein>
    <recommendedName>
        <fullName evidence="5">Secreted protein</fullName>
    </recommendedName>
</protein>
<keyword evidence="2" id="KW-0732">Signal</keyword>